<name>A0A6S6T638_9BACT</name>
<gene>
    <name evidence="2" type="ORF">HELGO_WM16804</name>
</gene>
<dbReference type="Gene3D" id="2.60.40.60">
    <property type="entry name" value="Cadherins"/>
    <property type="match status" value="1"/>
</dbReference>
<evidence type="ECO:0000313" key="2">
    <source>
        <dbReference type="EMBL" id="CAA6816232.1"/>
    </source>
</evidence>
<dbReference type="InterPro" id="IPR002126">
    <property type="entry name" value="Cadherin-like_dom"/>
</dbReference>
<accession>A0A6S6T638</accession>
<sequence length="653" mass="71047">MRYIVLVFLLLGCGGNIIPDATVTFIKNGKAQLGVMSEATVKLYELTNEDKKLLATDVSSNGTSIETIGNFRLFVEKLENDKFYLYEISEGKDYDVEDDGVVNDTPTRNRGKFHLLAKGSDIKTLNQANVTVVSEIVYQKVKAFLSTDSLNIENEIQKALETVIGSDLTGDNIIGMADLLKYNPIIHKDKLTETYRSNLTQHLDNILNDRAVEYEPNPESVIKPSVSDVHLELFENLAVGTLVGDVNISDKGDSNITKIDLLGNVNGSFEVNKEGNIKVLVYLDYESRTAYNLRYTATNDAGTSTEALLTIQIKNIFENTGSDYAKSEAGIQTALDNGDNDFILNELLNNRADYADMGDDEVNVNIAAAYIGKSSYTVFDIVGAMNNSDKNSSFNGFIDSITNNGNSVEIIDNLNEADKYYSEVVAGLDCNNTSGLSALEKESCVNLGLVRLTSLSNSIKLLFGGESTTVSKWSEGVDINSSEDLNGNGVVDEADASSCAVVYANNPNNSCREGSSYTYRGKVTFTANNKAYITTLIEVDVGSSTYGYNTFYKLVTNKANNNSPLLTSGVCSKDFTKTNNSSDGINYFPCPTLDNSALLMELKSNIEQGANIQALFPAGSETKETVGNYLKNITGSTEGTIGLDNLSGYLQRD</sequence>
<dbReference type="GO" id="GO:0005509">
    <property type="term" value="F:calcium ion binding"/>
    <property type="evidence" value="ECO:0007669"/>
    <property type="project" value="InterPro"/>
</dbReference>
<proteinExistence type="predicted"/>
<reference evidence="2" key="1">
    <citation type="submission" date="2020-01" db="EMBL/GenBank/DDBJ databases">
        <authorList>
            <person name="Meier V. D."/>
            <person name="Meier V D."/>
        </authorList>
    </citation>
    <scope>NUCLEOTIDE SEQUENCE</scope>
    <source>
        <strain evidence="2">HLG_WM_MAG_05</strain>
    </source>
</reference>
<dbReference type="CDD" id="cd11304">
    <property type="entry name" value="Cadherin_repeat"/>
    <property type="match status" value="1"/>
</dbReference>
<dbReference type="AlphaFoldDB" id="A0A6S6T638"/>
<feature type="domain" description="Cadherin" evidence="1">
    <location>
        <begin position="225"/>
        <end position="324"/>
    </location>
</feature>
<organism evidence="2">
    <name type="scientific">uncultured Sulfurovum sp</name>
    <dbReference type="NCBI Taxonomy" id="269237"/>
    <lineage>
        <taxon>Bacteria</taxon>
        <taxon>Pseudomonadati</taxon>
        <taxon>Campylobacterota</taxon>
        <taxon>Epsilonproteobacteria</taxon>
        <taxon>Campylobacterales</taxon>
        <taxon>Sulfurovaceae</taxon>
        <taxon>Sulfurovum</taxon>
        <taxon>environmental samples</taxon>
    </lineage>
</organism>
<dbReference type="SUPFAM" id="SSF49313">
    <property type="entry name" value="Cadherin-like"/>
    <property type="match status" value="1"/>
</dbReference>
<dbReference type="InterPro" id="IPR015919">
    <property type="entry name" value="Cadherin-like_sf"/>
</dbReference>
<evidence type="ECO:0000259" key="1">
    <source>
        <dbReference type="PROSITE" id="PS50268"/>
    </source>
</evidence>
<dbReference type="GO" id="GO:0007156">
    <property type="term" value="P:homophilic cell adhesion via plasma membrane adhesion molecules"/>
    <property type="evidence" value="ECO:0007669"/>
    <property type="project" value="InterPro"/>
</dbReference>
<dbReference type="EMBL" id="CACVAU010000049">
    <property type="protein sequence ID" value="CAA6816232.1"/>
    <property type="molecule type" value="Genomic_DNA"/>
</dbReference>
<dbReference type="PROSITE" id="PS50268">
    <property type="entry name" value="CADHERIN_2"/>
    <property type="match status" value="1"/>
</dbReference>
<protein>
    <recommendedName>
        <fullName evidence="1">Cadherin domain-containing protein</fullName>
    </recommendedName>
</protein>
<dbReference type="Pfam" id="PF00028">
    <property type="entry name" value="Cadherin"/>
    <property type="match status" value="1"/>
</dbReference>
<dbReference type="GO" id="GO:0016020">
    <property type="term" value="C:membrane"/>
    <property type="evidence" value="ECO:0007669"/>
    <property type="project" value="InterPro"/>
</dbReference>